<dbReference type="HOGENOM" id="CLU_466259_0_0_1"/>
<dbReference type="Gene3D" id="1.10.510.10">
    <property type="entry name" value="Transferase(Phosphotransferase) domain 1"/>
    <property type="match status" value="1"/>
</dbReference>
<name>A0A075AY30_ROZAC</name>
<dbReference type="InterPro" id="IPR011009">
    <property type="entry name" value="Kinase-like_dom_sf"/>
</dbReference>
<evidence type="ECO:0000313" key="2">
    <source>
        <dbReference type="Proteomes" id="UP000030755"/>
    </source>
</evidence>
<dbReference type="EMBL" id="KE560861">
    <property type="protein sequence ID" value="EPZ35162.1"/>
    <property type="molecule type" value="Genomic_DNA"/>
</dbReference>
<gene>
    <name evidence="1" type="ORF">O9G_005365</name>
</gene>
<protein>
    <recommendedName>
        <fullName evidence="3">Protein kinase domain-containing protein</fullName>
    </recommendedName>
</protein>
<dbReference type="Proteomes" id="UP000030755">
    <property type="component" value="Unassembled WGS sequence"/>
</dbReference>
<proteinExistence type="predicted"/>
<evidence type="ECO:0000313" key="1">
    <source>
        <dbReference type="EMBL" id="EPZ35162.1"/>
    </source>
</evidence>
<dbReference type="AlphaFoldDB" id="A0A075AY30"/>
<organism evidence="1 2">
    <name type="scientific">Rozella allomycis (strain CSF55)</name>
    <dbReference type="NCBI Taxonomy" id="988480"/>
    <lineage>
        <taxon>Eukaryota</taxon>
        <taxon>Fungi</taxon>
        <taxon>Fungi incertae sedis</taxon>
        <taxon>Cryptomycota</taxon>
        <taxon>Cryptomycota incertae sedis</taxon>
        <taxon>Rozella</taxon>
    </lineage>
</organism>
<accession>A0A075AY30</accession>
<keyword evidence="2" id="KW-1185">Reference proteome</keyword>
<sequence>MKVSKIPQERFTGYLESLDAISEQSLFVNLSSIIFADDVNRDASLAHVKWAIETDGELPTEELENIFNRIESKQSQCVANMRNLYNAEVHQVMTDYLVPSLVEVKYEIVLQKLTEVNASEFFSTFYGDVLESGIEKQNDMRAFLTSKISQMNLFANKKERLECTYVVQVIAPVIDELMLGEKLIRKSRISGGNTKKADLLVQLFGEDLVVGEDKAVQSDEFKLAKKLKDCLLSWYSNVETEWKDLPMTFGYRSWGSNIKLYCAKWAFKDFIVVTCLDENLIRKTVCAIQNVKPRETDLAISNVFPTATRGKPIPRANFEARSDLSKTTSLLFSKTKISSSEAATNSNQEIIAYVYITKHAVECQERFQTLSQDIPTLILPTSVFKYENNAYMYTGVKPVRDLKLQYKDIGKIIQALAKIQSHGYMYLNITRDTLLIDSMKIIYFIDGCFLNPVDDLFCIYEPRVNLNSHCRAKFLHFTQSHHNPIVHYVSPAMDVFLFGICFLEIISSQMGKDSSLNSLTYNAMINVHKSCCAAASDADCQKALRVVGGCLDKDPASRKTINVLLDWLDAESTFSSMESIAAHNK</sequence>
<dbReference type="SUPFAM" id="SSF56112">
    <property type="entry name" value="Protein kinase-like (PK-like)"/>
    <property type="match status" value="1"/>
</dbReference>
<reference evidence="1 2" key="1">
    <citation type="journal article" date="2013" name="Curr. Biol.">
        <title>Shared signatures of parasitism and phylogenomics unite Cryptomycota and microsporidia.</title>
        <authorList>
            <person name="James T.Y."/>
            <person name="Pelin A."/>
            <person name="Bonen L."/>
            <person name="Ahrendt S."/>
            <person name="Sain D."/>
            <person name="Corradi N."/>
            <person name="Stajich J.E."/>
        </authorList>
    </citation>
    <scope>NUCLEOTIDE SEQUENCE [LARGE SCALE GENOMIC DNA]</scope>
    <source>
        <strain evidence="1 2">CSF55</strain>
    </source>
</reference>
<evidence type="ECO:0008006" key="3">
    <source>
        <dbReference type="Google" id="ProtNLM"/>
    </source>
</evidence>